<gene>
    <name evidence="1" type="primary">orf117</name>
    <name evidence="1" type="ORF">CcuCCAP97952_p102</name>
</gene>
<evidence type="ECO:0000313" key="1">
    <source>
        <dbReference type="EMBL" id="BBK20376.1"/>
    </source>
</evidence>
<dbReference type="EMBL" id="LC484192">
    <property type="protein sequence ID" value="BBK20376.1"/>
    <property type="molecule type" value="Genomic_DNA"/>
</dbReference>
<organism evidence="1">
    <name type="scientific">Cryptomonas curvata</name>
    <dbReference type="NCBI Taxonomy" id="233186"/>
    <lineage>
        <taxon>Eukaryota</taxon>
        <taxon>Cryptophyceae</taxon>
        <taxon>Cryptomonadales</taxon>
        <taxon>Cryptomonadaceae</taxon>
        <taxon>Cryptomonas</taxon>
    </lineage>
</organism>
<reference evidence="1" key="1">
    <citation type="journal article" date="2020" name="Genome Biol. Evol.">
        <title>Comparative plastid genomics of Cryptomonas species reveals fine-scale genomic responses to loss of photosynthesis.</title>
        <authorList>
            <person name="Tanifuji G."/>
            <person name="Kamikawa R."/>
            <person name="Moore C.E."/>
            <person name="Mills T."/>
            <person name="Onodera N.T."/>
            <person name="Kashiyama Y."/>
            <person name="Archibald J.M."/>
            <person name="Inagaki Y."/>
            <person name="Hashimoto T."/>
        </authorList>
    </citation>
    <scope>NUCLEOTIDE SEQUENCE</scope>
    <source>
        <strain evidence="1">CCAP979/52</strain>
    </source>
</reference>
<dbReference type="AlphaFoldDB" id="A0A679CA17"/>
<geneLocation type="plastid" evidence="1"/>
<proteinExistence type="predicted"/>
<protein>
    <submittedName>
        <fullName evidence="1">Uncharacterized protein</fullName>
    </submittedName>
</protein>
<name>A0A679CA17_9CRYP</name>
<sequence length="117" mass="13734">MIDSTEFVLESLLETQLKLKILHSSKTLYSKDIKSLAEIKKNTLKLFLKVLYSVNLKKVLSSKITNRIVFKYFKKFIFATSFHNTSDLRHNKTTLDNCYLNTVAINSLYEFYNKKVK</sequence>
<accession>A0A679CA17</accession>
<keyword evidence="1" id="KW-0934">Plastid</keyword>